<dbReference type="Gene3D" id="3.30.420.10">
    <property type="entry name" value="Ribonuclease H-like superfamily/Ribonuclease H"/>
    <property type="match status" value="1"/>
</dbReference>
<gene>
    <name evidence="3" type="ORF">A2U01_0001816</name>
</gene>
<reference evidence="3 4" key="1">
    <citation type="journal article" date="2018" name="Front. Plant Sci.">
        <title>Red Clover (Trifolium pratense) and Zigzag Clover (T. medium) - A Picture of Genomic Similarities and Differences.</title>
        <authorList>
            <person name="Dluhosova J."/>
            <person name="Istvanek J."/>
            <person name="Nedelnik J."/>
            <person name="Repkova J."/>
        </authorList>
    </citation>
    <scope>NUCLEOTIDE SEQUENCE [LARGE SCALE GENOMIC DNA]</scope>
    <source>
        <strain evidence="4">cv. 10/8</strain>
        <tissue evidence="3">Leaf</tissue>
    </source>
</reference>
<proteinExistence type="predicted"/>
<feature type="domain" description="RNase H type-1" evidence="1">
    <location>
        <begin position="287"/>
        <end position="348"/>
    </location>
</feature>
<dbReference type="EMBL" id="LXQA010001801">
    <property type="protein sequence ID" value="MCH81038.1"/>
    <property type="molecule type" value="Genomic_DNA"/>
</dbReference>
<dbReference type="Pfam" id="PF13456">
    <property type="entry name" value="RVT_3"/>
    <property type="match status" value="1"/>
</dbReference>
<dbReference type="Pfam" id="PF13966">
    <property type="entry name" value="zf-RVT"/>
    <property type="match status" value="1"/>
</dbReference>
<evidence type="ECO:0000313" key="4">
    <source>
        <dbReference type="Proteomes" id="UP000265520"/>
    </source>
</evidence>
<accession>A0A392M222</accession>
<keyword evidence="4" id="KW-1185">Reference proteome</keyword>
<protein>
    <submittedName>
        <fullName evidence="3">Putative ribonuclease H protein</fullName>
    </submittedName>
</protein>
<evidence type="ECO:0000259" key="1">
    <source>
        <dbReference type="Pfam" id="PF13456"/>
    </source>
</evidence>
<evidence type="ECO:0000259" key="2">
    <source>
        <dbReference type="Pfam" id="PF13966"/>
    </source>
</evidence>
<comment type="caution">
    <text evidence="3">The sequence shown here is derived from an EMBL/GenBank/DDBJ whole genome shotgun (WGS) entry which is preliminary data.</text>
</comment>
<name>A0A392M222_9FABA</name>
<dbReference type="AlphaFoldDB" id="A0A392M222"/>
<dbReference type="InterPro" id="IPR002156">
    <property type="entry name" value="RNaseH_domain"/>
</dbReference>
<evidence type="ECO:0000313" key="3">
    <source>
        <dbReference type="EMBL" id="MCH81038.1"/>
    </source>
</evidence>
<dbReference type="InterPro" id="IPR026960">
    <property type="entry name" value="RVT-Znf"/>
</dbReference>
<sequence>MSYTWRSIQQAGWILQKGGLWTIGNGESINIWQDNWLPDQEGFKVWSVKAEGTSQTHIKDLILPLSKAWNRGLVSKLFYPFEVQQILNIPITNTSYPDEYCWPKTKDGVYTVKSGYQAVQEWRRKEQDPSTSIPMENNPIWTNLWQQKIPPKYTHLIWRILHNALPVRNNLSIRGIKCNPLCPRCNSKVEDINHVFKGCIWAKQVWFASQININFDKQHNINFTDWLTDAISQTQQDSATRVVCARTATEAEALGLEAVLREINRFQGPDAETLGLADECHETDCYKDRDIIIEMDAKQVVLAIQKKNYPRVYWGRIAKRCGEILHNSSNISISWVRRTGNQVAHNLTDH</sequence>
<feature type="domain" description="Reverse transcriptase zinc-binding" evidence="2">
    <location>
        <begin position="110"/>
        <end position="206"/>
    </location>
</feature>
<dbReference type="Proteomes" id="UP000265520">
    <property type="component" value="Unassembled WGS sequence"/>
</dbReference>
<dbReference type="GO" id="GO:0004523">
    <property type="term" value="F:RNA-DNA hybrid ribonuclease activity"/>
    <property type="evidence" value="ECO:0007669"/>
    <property type="project" value="InterPro"/>
</dbReference>
<organism evidence="3 4">
    <name type="scientific">Trifolium medium</name>
    <dbReference type="NCBI Taxonomy" id="97028"/>
    <lineage>
        <taxon>Eukaryota</taxon>
        <taxon>Viridiplantae</taxon>
        <taxon>Streptophyta</taxon>
        <taxon>Embryophyta</taxon>
        <taxon>Tracheophyta</taxon>
        <taxon>Spermatophyta</taxon>
        <taxon>Magnoliopsida</taxon>
        <taxon>eudicotyledons</taxon>
        <taxon>Gunneridae</taxon>
        <taxon>Pentapetalae</taxon>
        <taxon>rosids</taxon>
        <taxon>fabids</taxon>
        <taxon>Fabales</taxon>
        <taxon>Fabaceae</taxon>
        <taxon>Papilionoideae</taxon>
        <taxon>50 kb inversion clade</taxon>
        <taxon>NPAAA clade</taxon>
        <taxon>Hologalegina</taxon>
        <taxon>IRL clade</taxon>
        <taxon>Trifolieae</taxon>
        <taxon>Trifolium</taxon>
    </lineage>
</organism>
<dbReference type="InterPro" id="IPR036397">
    <property type="entry name" value="RNaseH_sf"/>
</dbReference>
<dbReference type="GO" id="GO:0003676">
    <property type="term" value="F:nucleic acid binding"/>
    <property type="evidence" value="ECO:0007669"/>
    <property type="project" value="InterPro"/>
</dbReference>